<dbReference type="AlphaFoldDB" id="A0A484LJY7"/>
<dbReference type="OrthoDB" id="1305435at2759"/>
<dbReference type="Pfam" id="PF14223">
    <property type="entry name" value="Retrotran_gag_2"/>
    <property type="match status" value="1"/>
</dbReference>
<proteinExistence type="predicted"/>
<protein>
    <recommendedName>
        <fullName evidence="3">Retrovirus-related Pol polyprotein from transposon TNT 1-94</fullName>
    </recommendedName>
</protein>
<dbReference type="Proteomes" id="UP000595140">
    <property type="component" value="Unassembled WGS sequence"/>
</dbReference>
<dbReference type="EMBL" id="OOIL02001568">
    <property type="protein sequence ID" value="VFQ76617.1"/>
    <property type="molecule type" value="Genomic_DNA"/>
</dbReference>
<sequence length="146" mass="16595">MESSKVGIEKFDGSDFGFWKMQIEDYLYQKDLHEPLTGVKPDSMTEEQWKLKDRQALGMIRLTLTKNVAFNIVKENTTAGLMKALSNMYEKPSAMNKALILLSSMPESWDTVVAAISSSRGSEKLRFDEIRDVVLSERAVWQLLNG</sequence>
<organism evidence="1 2">
    <name type="scientific">Cuscuta campestris</name>
    <dbReference type="NCBI Taxonomy" id="132261"/>
    <lineage>
        <taxon>Eukaryota</taxon>
        <taxon>Viridiplantae</taxon>
        <taxon>Streptophyta</taxon>
        <taxon>Embryophyta</taxon>
        <taxon>Tracheophyta</taxon>
        <taxon>Spermatophyta</taxon>
        <taxon>Magnoliopsida</taxon>
        <taxon>eudicotyledons</taxon>
        <taxon>Gunneridae</taxon>
        <taxon>Pentapetalae</taxon>
        <taxon>asterids</taxon>
        <taxon>lamiids</taxon>
        <taxon>Solanales</taxon>
        <taxon>Convolvulaceae</taxon>
        <taxon>Cuscuteae</taxon>
        <taxon>Cuscuta</taxon>
        <taxon>Cuscuta subgen. Grammica</taxon>
        <taxon>Cuscuta sect. Cleistogrammica</taxon>
    </lineage>
</organism>
<keyword evidence="2" id="KW-1185">Reference proteome</keyword>
<evidence type="ECO:0008006" key="3">
    <source>
        <dbReference type="Google" id="ProtNLM"/>
    </source>
</evidence>
<evidence type="ECO:0000313" key="2">
    <source>
        <dbReference type="Proteomes" id="UP000595140"/>
    </source>
</evidence>
<gene>
    <name evidence="1" type="ORF">CCAM_LOCUS18393</name>
</gene>
<accession>A0A484LJY7</accession>
<reference evidence="1 2" key="1">
    <citation type="submission" date="2018-04" db="EMBL/GenBank/DDBJ databases">
        <authorList>
            <person name="Vogel A."/>
        </authorList>
    </citation>
    <scope>NUCLEOTIDE SEQUENCE [LARGE SCALE GENOMIC DNA]</scope>
</reference>
<evidence type="ECO:0000313" key="1">
    <source>
        <dbReference type="EMBL" id="VFQ76617.1"/>
    </source>
</evidence>
<name>A0A484LJY7_9ASTE</name>